<accession>A0AAW1HTB6</accession>
<gene>
    <name evidence="1" type="ORF">QE152_g39693</name>
</gene>
<organism evidence="1 2">
    <name type="scientific">Popillia japonica</name>
    <name type="common">Japanese beetle</name>
    <dbReference type="NCBI Taxonomy" id="7064"/>
    <lineage>
        <taxon>Eukaryota</taxon>
        <taxon>Metazoa</taxon>
        <taxon>Ecdysozoa</taxon>
        <taxon>Arthropoda</taxon>
        <taxon>Hexapoda</taxon>
        <taxon>Insecta</taxon>
        <taxon>Pterygota</taxon>
        <taxon>Neoptera</taxon>
        <taxon>Endopterygota</taxon>
        <taxon>Coleoptera</taxon>
        <taxon>Polyphaga</taxon>
        <taxon>Scarabaeiformia</taxon>
        <taxon>Scarabaeidae</taxon>
        <taxon>Rutelinae</taxon>
        <taxon>Popillia</taxon>
    </lineage>
</organism>
<proteinExistence type="predicted"/>
<dbReference type="AlphaFoldDB" id="A0AAW1HTB6"/>
<feature type="non-terminal residue" evidence="1">
    <location>
        <position position="1"/>
    </location>
</feature>
<comment type="caution">
    <text evidence="1">The sequence shown here is derived from an EMBL/GenBank/DDBJ whole genome shotgun (WGS) entry which is preliminary data.</text>
</comment>
<sequence>MSLKDEPRADVPDFHDNLLEAAFEQNQRAIKYIIIN</sequence>
<dbReference type="Proteomes" id="UP001458880">
    <property type="component" value="Unassembled WGS sequence"/>
</dbReference>
<reference evidence="1 2" key="1">
    <citation type="journal article" date="2024" name="BMC Genomics">
        <title>De novo assembly and annotation of Popillia japonica's genome with initial clues to its potential as an invasive pest.</title>
        <authorList>
            <person name="Cucini C."/>
            <person name="Boschi S."/>
            <person name="Funari R."/>
            <person name="Cardaioli E."/>
            <person name="Iannotti N."/>
            <person name="Marturano G."/>
            <person name="Paoli F."/>
            <person name="Bruttini M."/>
            <person name="Carapelli A."/>
            <person name="Frati F."/>
            <person name="Nardi F."/>
        </authorList>
    </citation>
    <scope>NUCLEOTIDE SEQUENCE [LARGE SCALE GENOMIC DNA]</scope>
    <source>
        <strain evidence="1">DMR45628</strain>
    </source>
</reference>
<name>A0AAW1HTB6_POPJA</name>
<dbReference type="EMBL" id="JASPKY010000972">
    <property type="protein sequence ID" value="KAK9679814.1"/>
    <property type="molecule type" value="Genomic_DNA"/>
</dbReference>
<protein>
    <submittedName>
        <fullName evidence="1">Uncharacterized protein</fullName>
    </submittedName>
</protein>
<evidence type="ECO:0000313" key="1">
    <source>
        <dbReference type="EMBL" id="KAK9679814.1"/>
    </source>
</evidence>
<evidence type="ECO:0000313" key="2">
    <source>
        <dbReference type="Proteomes" id="UP001458880"/>
    </source>
</evidence>
<keyword evidence="2" id="KW-1185">Reference proteome</keyword>